<proteinExistence type="predicted"/>
<organism evidence="1">
    <name type="scientific">Siphoviridae sp. ctA4S13</name>
    <dbReference type="NCBI Taxonomy" id="2826179"/>
    <lineage>
        <taxon>Viruses</taxon>
        <taxon>Duplodnaviria</taxon>
        <taxon>Heunggongvirae</taxon>
        <taxon>Uroviricota</taxon>
        <taxon>Caudoviricetes</taxon>
    </lineage>
</organism>
<name>A0A8S5MQE7_9CAUD</name>
<sequence>MTLGDDAVSAMYKLLKKECKKIGINEQGVFKYEIPKKSSLNEYVVINHLPFVQQDTINEGVVNVNIHVKRTANDEPNTRRLITIAKNLLAFFEDNTYLEGAYFEFYSDSRPTPDNDNTYYINLKFHVIFNNLKN</sequence>
<accession>A0A8S5MQE7</accession>
<dbReference type="EMBL" id="BK014961">
    <property type="protein sequence ID" value="DAD84545.1"/>
    <property type="molecule type" value="Genomic_DNA"/>
</dbReference>
<evidence type="ECO:0000313" key="1">
    <source>
        <dbReference type="EMBL" id="DAD84545.1"/>
    </source>
</evidence>
<protein>
    <submittedName>
        <fullName evidence="1">Uncharacterized protein</fullName>
    </submittedName>
</protein>
<reference evidence="1" key="1">
    <citation type="journal article" date="2021" name="Proc. Natl. Acad. Sci. U.S.A.">
        <title>A Catalog of Tens of Thousands of Viruses from Human Metagenomes Reveals Hidden Associations with Chronic Diseases.</title>
        <authorList>
            <person name="Tisza M.J."/>
            <person name="Buck C.B."/>
        </authorList>
    </citation>
    <scope>NUCLEOTIDE SEQUENCE</scope>
    <source>
        <strain evidence="1">CtA4S13</strain>
    </source>
</reference>